<keyword evidence="3" id="KW-0547">Nucleotide-binding</keyword>
<evidence type="ECO:0000256" key="3">
    <source>
        <dbReference type="ARBA" id="ARBA00022741"/>
    </source>
</evidence>
<accession>A0ABR6YVL3</accession>
<dbReference type="PANTHER" id="PTHR10534">
    <property type="entry name" value="PYRIDOXAL KINASE"/>
    <property type="match status" value="1"/>
</dbReference>
<evidence type="ECO:0000256" key="5">
    <source>
        <dbReference type="ARBA" id="ARBA00022840"/>
    </source>
</evidence>
<dbReference type="Pfam" id="PF08543">
    <property type="entry name" value="Phos_pyr_kin"/>
    <property type="match status" value="1"/>
</dbReference>
<gene>
    <name evidence="7" type="ORF">GH811_06355</name>
</gene>
<keyword evidence="2 7" id="KW-0808">Transferase</keyword>
<dbReference type="PANTHER" id="PTHR10534:SF2">
    <property type="entry name" value="PYRIDOXAL KINASE"/>
    <property type="match status" value="1"/>
</dbReference>
<evidence type="ECO:0000259" key="6">
    <source>
        <dbReference type="Pfam" id="PF08543"/>
    </source>
</evidence>
<evidence type="ECO:0000256" key="4">
    <source>
        <dbReference type="ARBA" id="ARBA00022777"/>
    </source>
</evidence>
<name>A0ABR6YVL3_9FIRM</name>
<dbReference type="Gene3D" id="3.40.1190.20">
    <property type="match status" value="1"/>
</dbReference>
<evidence type="ECO:0000313" key="8">
    <source>
        <dbReference type="Proteomes" id="UP000622405"/>
    </source>
</evidence>
<feature type="domain" description="Pyridoxamine kinase/Phosphomethylpyrimidine kinase" evidence="6">
    <location>
        <begin position="75"/>
        <end position="263"/>
    </location>
</feature>
<evidence type="ECO:0000256" key="2">
    <source>
        <dbReference type="ARBA" id="ARBA00022679"/>
    </source>
</evidence>
<protein>
    <recommendedName>
        <fullName evidence="1">pyridoxal kinase</fullName>
        <ecNumber evidence="1">2.7.1.35</ecNumber>
    </recommendedName>
</protein>
<dbReference type="SUPFAM" id="SSF53613">
    <property type="entry name" value="Ribokinase-like"/>
    <property type="match status" value="1"/>
</dbReference>
<dbReference type="EMBL" id="WJBE01000004">
    <property type="protein sequence ID" value="MBC3899237.1"/>
    <property type="molecule type" value="Genomic_DNA"/>
</dbReference>
<dbReference type="InterPro" id="IPR004625">
    <property type="entry name" value="PyrdxlKinase"/>
</dbReference>
<dbReference type="RefSeq" id="WP_186893742.1">
    <property type="nucleotide sequence ID" value="NZ_WJBE01000004.1"/>
</dbReference>
<dbReference type="CDD" id="cd01173">
    <property type="entry name" value="pyridoxal_pyridoxamine_kinase"/>
    <property type="match status" value="1"/>
</dbReference>
<dbReference type="InterPro" id="IPR013749">
    <property type="entry name" value="PM/HMP-P_kinase-1"/>
</dbReference>
<dbReference type="NCBIfam" id="NF005491">
    <property type="entry name" value="PRK07105.1"/>
    <property type="match status" value="1"/>
</dbReference>
<proteinExistence type="predicted"/>
<organism evidence="7 8">
    <name type="scientific">Acetobacterium malicum</name>
    <dbReference type="NCBI Taxonomy" id="52692"/>
    <lineage>
        <taxon>Bacteria</taxon>
        <taxon>Bacillati</taxon>
        <taxon>Bacillota</taxon>
        <taxon>Clostridia</taxon>
        <taxon>Eubacteriales</taxon>
        <taxon>Eubacteriaceae</taxon>
        <taxon>Acetobacterium</taxon>
    </lineage>
</organism>
<sequence length="283" mass="31522">MQIKQKRVAAIHDISCVGRCSLTVALPILSAAGFDTSVLPTAVLSTHTGGFENFTYRDLTDDIRPISDHWQSLNLEFDALYSGFLGSFEQIDLVAHLFDTFQSEKNLTLVDPVMADHGELYSIYTPEMAKGMTTLCAKADIIVPNLTEAAFLLDEPYVGEDYDQNYVEELLVKLSQLGSKKVVVTGISFDPSQLGAATYDTETRIFDYAFNDRVSDYFHGTGDIFGSTLLSGLLNDFNLKESTQIAVDYTRECILKTVELGQEKRYGVCFERAIPYLIKRLGL</sequence>
<keyword evidence="5" id="KW-0067">ATP-binding</keyword>
<keyword evidence="8" id="KW-1185">Reference proteome</keyword>
<keyword evidence="4 7" id="KW-0418">Kinase</keyword>
<comment type="caution">
    <text evidence="7">The sequence shown here is derived from an EMBL/GenBank/DDBJ whole genome shotgun (WGS) entry which is preliminary data.</text>
</comment>
<evidence type="ECO:0000313" key="7">
    <source>
        <dbReference type="EMBL" id="MBC3899237.1"/>
    </source>
</evidence>
<dbReference type="Proteomes" id="UP000622405">
    <property type="component" value="Unassembled WGS sequence"/>
</dbReference>
<evidence type="ECO:0000256" key="1">
    <source>
        <dbReference type="ARBA" id="ARBA00012104"/>
    </source>
</evidence>
<dbReference type="GO" id="GO:0008478">
    <property type="term" value="F:pyridoxal kinase activity"/>
    <property type="evidence" value="ECO:0007669"/>
    <property type="project" value="UniProtKB-EC"/>
</dbReference>
<dbReference type="InterPro" id="IPR029056">
    <property type="entry name" value="Ribokinase-like"/>
</dbReference>
<reference evidence="7 8" key="1">
    <citation type="journal article" date="2020" name="mSystems">
        <title>Defining Genomic and Predicted Metabolic Features of the Acetobacterium Genus.</title>
        <authorList>
            <person name="Ross D.E."/>
            <person name="Marshall C.W."/>
            <person name="Gulliver D."/>
            <person name="May H.D."/>
            <person name="Norman R.S."/>
        </authorList>
    </citation>
    <scope>NUCLEOTIDE SEQUENCE [LARGE SCALE GENOMIC DNA]</scope>
    <source>
        <strain evidence="7 8">DSM 4132</strain>
    </source>
</reference>
<dbReference type="EC" id="2.7.1.35" evidence="1"/>